<gene>
    <name evidence="12" type="ORF">DSTB1V02_LOCUS8838</name>
</gene>
<dbReference type="InterPro" id="IPR023160">
    <property type="entry name" value="RNase_HII_hlx-loop-hlx_cap_dom"/>
</dbReference>
<protein>
    <recommendedName>
        <fullName evidence="10">Ribonuclease</fullName>
        <ecNumber evidence="10">3.1.26.4</ecNumber>
    </recommendedName>
</protein>
<dbReference type="SUPFAM" id="SSF53098">
    <property type="entry name" value="Ribonuclease H-like"/>
    <property type="match status" value="1"/>
</dbReference>
<feature type="binding site" evidence="9">
    <location>
        <position position="141"/>
    </location>
    <ligand>
        <name>a divalent metal cation</name>
        <dbReference type="ChEBI" id="CHEBI:60240"/>
    </ligand>
</feature>
<accession>A0A7R9A7Y8</accession>
<evidence type="ECO:0000256" key="8">
    <source>
        <dbReference type="ARBA" id="ARBA00024981"/>
    </source>
</evidence>
<keyword evidence="4 9" id="KW-0540">Nuclease</keyword>
<evidence type="ECO:0000256" key="7">
    <source>
        <dbReference type="ARBA" id="ARBA00022801"/>
    </source>
</evidence>
<dbReference type="FunFam" id="1.10.10.460:FF:000001">
    <property type="entry name" value="Ribonuclease"/>
    <property type="match status" value="1"/>
</dbReference>
<feature type="binding site" evidence="9">
    <location>
        <position position="35"/>
    </location>
    <ligand>
        <name>a divalent metal cation</name>
        <dbReference type="ChEBI" id="CHEBI:60240"/>
    </ligand>
</feature>
<sequence length="305" mass="34455">MDLKNSQSCISESYELFSSVPEVAREQPCIMGIDEAGRGPVLGPMVYGTCYCPVLYGEELKDLKFADSKTLTEAQRLSFFQTIDNNEHMGWGLEVISPSLISNSMFKRAKYNLNMLSHDTAKKLIEKVLARGVKLEKVFLDTVGPPEKYQAKLSAFFPNLEITVSKKADSLFPIVSAASICAKVARDQALKEWVLEEAESEANDEGWGSGYPGDPATKKFLKEHIDPVFGFPDLVRFSWSTAKELMEKHCVKVLWDDEDLEEASPRKRQRSIASFFGGHDVQESRQRSMFFKERCLRPLSSWEAK</sequence>
<comment type="similarity">
    <text evidence="3">Belongs to the RNase HII family. Eukaryotic subfamily.</text>
</comment>
<dbReference type="GO" id="GO:0046872">
    <property type="term" value="F:metal ion binding"/>
    <property type="evidence" value="ECO:0007669"/>
    <property type="project" value="UniProtKB-KW"/>
</dbReference>
<dbReference type="Pfam" id="PF01351">
    <property type="entry name" value="RNase_HII"/>
    <property type="match status" value="1"/>
</dbReference>
<comment type="cofactor">
    <cofactor evidence="9">
        <name>Mn(2+)</name>
        <dbReference type="ChEBI" id="CHEBI:29035"/>
    </cofactor>
    <cofactor evidence="9">
        <name>Mg(2+)</name>
        <dbReference type="ChEBI" id="CHEBI:18420"/>
    </cofactor>
    <text evidence="9">Manganese or magnesium. Binds 1 divalent metal ion per monomer in the absence of substrate. May bind a second metal ion after substrate binding.</text>
</comment>
<evidence type="ECO:0000256" key="1">
    <source>
        <dbReference type="ARBA" id="ARBA00000077"/>
    </source>
</evidence>
<dbReference type="CDD" id="cd07181">
    <property type="entry name" value="RNase_HII_eukaryota_like"/>
    <property type="match status" value="1"/>
</dbReference>
<reference evidence="12" key="1">
    <citation type="submission" date="2020-11" db="EMBL/GenBank/DDBJ databases">
        <authorList>
            <person name="Tran Van P."/>
        </authorList>
    </citation>
    <scope>NUCLEOTIDE SEQUENCE</scope>
</reference>
<comment type="function">
    <text evidence="10">Endonuclease that specifically degrades the RNA of RNA-DNA hybrids.</text>
</comment>
<comment type="catalytic activity">
    <reaction evidence="1 9 10">
        <text>Endonucleolytic cleavage to 5'-phosphomonoester.</text>
        <dbReference type="EC" id="3.1.26.4"/>
    </reaction>
</comment>
<dbReference type="InterPro" id="IPR036397">
    <property type="entry name" value="RNaseH_sf"/>
</dbReference>
<evidence type="ECO:0000256" key="5">
    <source>
        <dbReference type="ARBA" id="ARBA00022723"/>
    </source>
</evidence>
<dbReference type="EC" id="3.1.26.4" evidence="10"/>
<keyword evidence="6 9" id="KW-0255">Endonuclease</keyword>
<dbReference type="InterPro" id="IPR012337">
    <property type="entry name" value="RNaseH-like_sf"/>
</dbReference>
<dbReference type="EMBL" id="CAJPEV010002113">
    <property type="protein sequence ID" value="CAG0895707.1"/>
    <property type="molecule type" value="Genomic_DNA"/>
</dbReference>
<dbReference type="PANTHER" id="PTHR10954">
    <property type="entry name" value="RIBONUCLEASE H2 SUBUNIT A"/>
    <property type="match status" value="1"/>
</dbReference>
<dbReference type="Gene3D" id="1.10.10.460">
    <property type="entry name" value="Ribonuclease hii. Domain 2"/>
    <property type="match status" value="1"/>
</dbReference>
<comment type="cofactor">
    <cofactor evidence="2">
        <name>Mg(2+)</name>
        <dbReference type="ChEBI" id="CHEBI:18420"/>
    </cofactor>
</comment>
<dbReference type="GO" id="GO:0043137">
    <property type="term" value="P:DNA replication, removal of RNA primer"/>
    <property type="evidence" value="ECO:0007669"/>
    <property type="project" value="TreeGrafter"/>
</dbReference>
<dbReference type="Proteomes" id="UP000677054">
    <property type="component" value="Unassembled WGS sequence"/>
</dbReference>
<dbReference type="GO" id="GO:0004523">
    <property type="term" value="F:RNA-DNA hybrid ribonuclease activity"/>
    <property type="evidence" value="ECO:0007669"/>
    <property type="project" value="UniProtKB-UniRule"/>
</dbReference>
<evidence type="ECO:0000313" key="12">
    <source>
        <dbReference type="EMBL" id="CAD7249037.1"/>
    </source>
</evidence>
<proteinExistence type="inferred from homology"/>
<keyword evidence="13" id="KW-1185">Reference proteome</keyword>
<dbReference type="GO" id="GO:0006298">
    <property type="term" value="P:mismatch repair"/>
    <property type="evidence" value="ECO:0007669"/>
    <property type="project" value="TreeGrafter"/>
</dbReference>
<dbReference type="Gene3D" id="3.30.420.10">
    <property type="entry name" value="Ribonuclease H-like superfamily/Ribonuclease H"/>
    <property type="match status" value="1"/>
</dbReference>
<evidence type="ECO:0000259" key="11">
    <source>
        <dbReference type="PROSITE" id="PS51975"/>
    </source>
</evidence>
<keyword evidence="5 9" id="KW-0479">Metal-binding</keyword>
<dbReference type="InterPro" id="IPR024567">
    <property type="entry name" value="RNase_HII/HIII_dom"/>
</dbReference>
<evidence type="ECO:0000256" key="4">
    <source>
        <dbReference type="ARBA" id="ARBA00022722"/>
    </source>
</evidence>
<dbReference type="FunFam" id="3.30.420.10:FF:000016">
    <property type="entry name" value="Ribonuclease"/>
    <property type="match status" value="1"/>
</dbReference>
<evidence type="ECO:0000256" key="6">
    <source>
        <dbReference type="ARBA" id="ARBA00022759"/>
    </source>
</evidence>
<feature type="domain" description="RNase H type-2" evidence="11">
    <location>
        <begin position="28"/>
        <end position="251"/>
    </location>
</feature>
<organism evidence="12">
    <name type="scientific">Darwinula stevensoni</name>
    <dbReference type="NCBI Taxonomy" id="69355"/>
    <lineage>
        <taxon>Eukaryota</taxon>
        <taxon>Metazoa</taxon>
        <taxon>Ecdysozoa</taxon>
        <taxon>Arthropoda</taxon>
        <taxon>Crustacea</taxon>
        <taxon>Oligostraca</taxon>
        <taxon>Ostracoda</taxon>
        <taxon>Podocopa</taxon>
        <taxon>Podocopida</taxon>
        <taxon>Darwinulocopina</taxon>
        <taxon>Darwinuloidea</taxon>
        <taxon>Darwinulidae</taxon>
        <taxon>Darwinula</taxon>
    </lineage>
</organism>
<evidence type="ECO:0000256" key="10">
    <source>
        <dbReference type="RuleBase" id="RU003515"/>
    </source>
</evidence>
<dbReference type="PROSITE" id="PS51975">
    <property type="entry name" value="RNASE_H_2"/>
    <property type="match status" value="1"/>
</dbReference>
<keyword evidence="7 9" id="KW-0378">Hydrolase</keyword>
<evidence type="ECO:0000256" key="2">
    <source>
        <dbReference type="ARBA" id="ARBA00001946"/>
    </source>
</evidence>
<dbReference type="NCBIfam" id="TIGR00729">
    <property type="entry name" value="ribonuclease HII"/>
    <property type="match status" value="1"/>
</dbReference>
<evidence type="ECO:0000256" key="9">
    <source>
        <dbReference type="PROSITE-ProRule" id="PRU01319"/>
    </source>
</evidence>
<evidence type="ECO:0000313" key="13">
    <source>
        <dbReference type="Proteomes" id="UP000677054"/>
    </source>
</evidence>
<dbReference type="OrthoDB" id="7462577at2759"/>
<dbReference type="EMBL" id="LR901630">
    <property type="protein sequence ID" value="CAD7249037.1"/>
    <property type="molecule type" value="Genomic_DNA"/>
</dbReference>
<comment type="function">
    <text evidence="8">Catalytic subunit of RNase HII, an endonuclease that specifically degrades the RNA of RNA:DNA hybrids. Participates in DNA replication, possibly by mediating the removal of lagging-strand Okazaki fragment RNA primers during DNA replication. Mediates the excision of single ribonucleotides from DNA:RNA duplexes.</text>
</comment>
<feature type="binding site" evidence="9">
    <location>
        <position position="34"/>
    </location>
    <ligand>
        <name>a divalent metal cation</name>
        <dbReference type="ChEBI" id="CHEBI:60240"/>
    </ligand>
</feature>
<evidence type="ECO:0000256" key="3">
    <source>
        <dbReference type="ARBA" id="ARBA00007058"/>
    </source>
</evidence>
<dbReference type="AlphaFoldDB" id="A0A7R9A7Y8"/>
<dbReference type="GO" id="GO:0003723">
    <property type="term" value="F:RNA binding"/>
    <property type="evidence" value="ECO:0007669"/>
    <property type="project" value="UniProtKB-UniRule"/>
</dbReference>
<name>A0A7R9A7Y8_9CRUS</name>
<dbReference type="InterPro" id="IPR001352">
    <property type="entry name" value="RNase_HII/HIII"/>
</dbReference>
<dbReference type="GO" id="GO:0032299">
    <property type="term" value="C:ribonuclease H2 complex"/>
    <property type="evidence" value="ECO:0007669"/>
    <property type="project" value="TreeGrafter"/>
</dbReference>
<dbReference type="PANTHER" id="PTHR10954:SF7">
    <property type="entry name" value="RIBONUCLEASE H2 SUBUNIT A"/>
    <property type="match status" value="1"/>
</dbReference>
<dbReference type="InterPro" id="IPR004649">
    <property type="entry name" value="RNase_H2_suA"/>
</dbReference>